<keyword evidence="4" id="KW-1185">Reference proteome</keyword>
<feature type="signal peptide" evidence="2">
    <location>
        <begin position="1"/>
        <end position="24"/>
    </location>
</feature>
<evidence type="ECO:0000256" key="2">
    <source>
        <dbReference type="SAM" id="SignalP"/>
    </source>
</evidence>
<reference evidence="3" key="1">
    <citation type="submission" date="2022-04" db="EMBL/GenBank/DDBJ databases">
        <title>Whole genome sequence of Sphaerotilus sp. FB-5.</title>
        <authorList>
            <person name="Takeda M."/>
            <person name="Narihara S."/>
            <person name="Akimoto M."/>
            <person name="Akimoto R."/>
            <person name="Nishiyashiki S."/>
            <person name="Murakami T."/>
        </authorList>
    </citation>
    <scope>NUCLEOTIDE SEQUENCE</scope>
    <source>
        <strain evidence="3">FB-5</strain>
    </source>
</reference>
<feature type="chain" id="PRO_5045273474" description="DUF4124 domain-containing protein" evidence="2">
    <location>
        <begin position="25"/>
        <end position="170"/>
    </location>
</feature>
<protein>
    <recommendedName>
        <fullName evidence="5">DUF4124 domain-containing protein</fullName>
    </recommendedName>
</protein>
<accession>A0ABN6PV15</accession>
<dbReference type="Proteomes" id="UP001057498">
    <property type="component" value="Chromosome"/>
</dbReference>
<name>A0ABN6PV15_9BURK</name>
<dbReference type="RefSeq" id="WP_251971171.1">
    <property type="nucleotide sequence ID" value="NZ_AP025730.1"/>
</dbReference>
<feature type="compositionally biased region" description="Basic and acidic residues" evidence="1">
    <location>
        <begin position="84"/>
        <end position="98"/>
    </location>
</feature>
<gene>
    <name evidence="3" type="ORF">CATMQ487_50020</name>
</gene>
<proteinExistence type="predicted"/>
<keyword evidence="2" id="KW-0732">Signal</keyword>
<evidence type="ECO:0000256" key="1">
    <source>
        <dbReference type="SAM" id="MobiDB-lite"/>
    </source>
</evidence>
<evidence type="ECO:0008006" key="5">
    <source>
        <dbReference type="Google" id="ProtNLM"/>
    </source>
</evidence>
<organism evidence="3 4">
    <name type="scientific">Sphaerotilus microaerophilus</name>
    <dbReference type="NCBI Taxonomy" id="2914710"/>
    <lineage>
        <taxon>Bacteria</taxon>
        <taxon>Pseudomonadati</taxon>
        <taxon>Pseudomonadota</taxon>
        <taxon>Betaproteobacteria</taxon>
        <taxon>Burkholderiales</taxon>
        <taxon>Sphaerotilaceae</taxon>
        <taxon>Sphaerotilus</taxon>
    </lineage>
</organism>
<sequence length="170" mass="18528">MLIRNATPLLAGLMLLSAAGQAVAQGREVYRCPGNLYTDQISPKEAMERGCKTLSGAPVTVVQSPPRRAPTAAGGVASAAPGRPENRIDPAEQRARDSDARRILEAELRKEEERLAQLHKDLVQGEAERRGDERNFARYQERVAELKAAVARKEADVAAIRRELAKLPAP</sequence>
<evidence type="ECO:0000313" key="3">
    <source>
        <dbReference type="EMBL" id="BDI08032.1"/>
    </source>
</evidence>
<evidence type="ECO:0000313" key="4">
    <source>
        <dbReference type="Proteomes" id="UP001057498"/>
    </source>
</evidence>
<feature type="compositionally biased region" description="Low complexity" evidence="1">
    <location>
        <begin position="69"/>
        <end position="83"/>
    </location>
</feature>
<feature type="region of interest" description="Disordered" evidence="1">
    <location>
        <begin position="61"/>
        <end position="98"/>
    </location>
</feature>
<dbReference type="EMBL" id="AP025730">
    <property type="protein sequence ID" value="BDI08032.1"/>
    <property type="molecule type" value="Genomic_DNA"/>
</dbReference>